<accession>A0A645H1A0</accession>
<sequence length="177" mass="20640">MGTYTRQTFGKERYTIWTMRSNYHNLPSINGMEQKFGKEFKATKVDFNAKKKTLSMNIATAYPDTVAAKNWVRSYQLTDKELIVKDKFELKRSLAANEIHFMLWGDVKMKEGEVLMNIQGKKVAMTYDQNVFEASLETIPLNDPRLSGVWGKEIYRLTLKAKTPQLKGEYVYKIYKK</sequence>
<dbReference type="Gene3D" id="2.70.98.70">
    <property type="match status" value="1"/>
</dbReference>
<comment type="caution">
    <text evidence="1">The sequence shown here is derived from an EMBL/GenBank/DDBJ whole genome shotgun (WGS) entry which is preliminary data.</text>
</comment>
<protein>
    <submittedName>
        <fullName evidence="1">Uncharacterized protein</fullName>
    </submittedName>
</protein>
<proteinExistence type="predicted"/>
<reference evidence="1" key="1">
    <citation type="submission" date="2019-08" db="EMBL/GenBank/DDBJ databases">
        <authorList>
            <person name="Kucharzyk K."/>
            <person name="Murdoch R.W."/>
            <person name="Higgins S."/>
            <person name="Loffler F."/>
        </authorList>
    </citation>
    <scope>NUCLEOTIDE SEQUENCE</scope>
</reference>
<dbReference type="AlphaFoldDB" id="A0A645H1A0"/>
<name>A0A645H1A0_9ZZZZ</name>
<organism evidence="1">
    <name type="scientific">bioreactor metagenome</name>
    <dbReference type="NCBI Taxonomy" id="1076179"/>
    <lineage>
        <taxon>unclassified sequences</taxon>
        <taxon>metagenomes</taxon>
        <taxon>ecological metagenomes</taxon>
    </lineage>
</organism>
<evidence type="ECO:0000313" key="1">
    <source>
        <dbReference type="EMBL" id="MPN29643.1"/>
    </source>
</evidence>
<gene>
    <name evidence="1" type="ORF">SDC9_177096</name>
</gene>
<dbReference type="EMBL" id="VSSQ01080437">
    <property type="protein sequence ID" value="MPN29643.1"/>
    <property type="molecule type" value="Genomic_DNA"/>
</dbReference>